<protein>
    <submittedName>
        <fullName evidence="1">Uncharacterized protein</fullName>
    </submittedName>
</protein>
<keyword evidence="2" id="KW-1185">Reference proteome</keyword>
<evidence type="ECO:0000313" key="2">
    <source>
        <dbReference type="Proteomes" id="UP000265520"/>
    </source>
</evidence>
<name>A0A392VWI6_9FABA</name>
<dbReference type="Proteomes" id="UP000265520">
    <property type="component" value="Unassembled WGS sequence"/>
</dbReference>
<reference evidence="1 2" key="1">
    <citation type="journal article" date="2018" name="Front. Plant Sci.">
        <title>Red Clover (Trifolium pratense) and Zigzag Clover (T. medium) - A Picture of Genomic Similarities and Differences.</title>
        <authorList>
            <person name="Dluhosova J."/>
            <person name="Istvanek J."/>
            <person name="Nedelnik J."/>
            <person name="Repkova J."/>
        </authorList>
    </citation>
    <scope>NUCLEOTIDE SEQUENCE [LARGE SCALE GENOMIC DNA]</scope>
    <source>
        <strain evidence="2">cv. 10/8</strain>
        <tissue evidence="1">Leaf</tissue>
    </source>
</reference>
<dbReference type="EMBL" id="LXQA011297504">
    <property type="protein sequence ID" value="MCI92317.1"/>
    <property type="molecule type" value="Genomic_DNA"/>
</dbReference>
<dbReference type="AlphaFoldDB" id="A0A392VWI6"/>
<organism evidence="1 2">
    <name type="scientific">Trifolium medium</name>
    <dbReference type="NCBI Taxonomy" id="97028"/>
    <lineage>
        <taxon>Eukaryota</taxon>
        <taxon>Viridiplantae</taxon>
        <taxon>Streptophyta</taxon>
        <taxon>Embryophyta</taxon>
        <taxon>Tracheophyta</taxon>
        <taxon>Spermatophyta</taxon>
        <taxon>Magnoliopsida</taxon>
        <taxon>eudicotyledons</taxon>
        <taxon>Gunneridae</taxon>
        <taxon>Pentapetalae</taxon>
        <taxon>rosids</taxon>
        <taxon>fabids</taxon>
        <taxon>Fabales</taxon>
        <taxon>Fabaceae</taxon>
        <taxon>Papilionoideae</taxon>
        <taxon>50 kb inversion clade</taxon>
        <taxon>NPAAA clade</taxon>
        <taxon>Hologalegina</taxon>
        <taxon>IRL clade</taxon>
        <taxon>Trifolieae</taxon>
        <taxon>Trifolium</taxon>
    </lineage>
</organism>
<accession>A0A392VWI6</accession>
<sequence>RPIQEFFRSAGFINPPQPEVDAILEGDPEEDLPNFVTHGATSQN</sequence>
<comment type="caution">
    <text evidence="1">The sequence shown here is derived from an EMBL/GenBank/DDBJ whole genome shotgun (WGS) entry which is preliminary data.</text>
</comment>
<proteinExistence type="predicted"/>
<evidence type="ECO:0000313" key="1">
    <source>
        <dbReference type="EMBL" id="MCI92317.1"/>
    </source>
</evidence>
<feature type="non-terminal residue" evidence="1">
    <location>
        <position position="1"/>
    </location>
</feature>